<dbReference type="SUPFAM" id="SSF57756">
    <property type="entry name" value="Retrovirus zinc finger-like domains"/>
    <property type="match status" value="1"/>
</dbReference>
<evidence type="ECO:0000313" key="5">
    <source>
        <dbReference type="RefSeq" id="XP_040940691.1"/>
    </source>
</evidence>
<dbReference type="SMART" id="SM00343">
    <property type="entry name" value="ZnF_C2HC"/>
    <property type="match status" value="1"/>
</dbReference>
<proteinExistence type="predicted"/>
<dbReference type="Pfam" id="PF00098">
    <property type="entry name" value="zf-CCHC"/>
    <property type="match status" value="1"/>
</dbReference>
<dbReference type="PANTHER" id="PTHR34482:SF36">
    <property type="entry name" value="RETROTRANSPOSON GAG DOMAIN-CONTAINING PROTEIN"/>
    <property type="match status" value="1"/>
</dbReference>
<evidence type="ECO:0000313" key="4">
    <source>
        <dbReference type="Proteomes" id="UP000818029"/>
    </source>
</evidence>
<gene>
    <name evidence="5" type="primary">LOC121212301</name>
</gene>
<dbReference type="RefSeq" id="XP_040940691.1">
    <property type="nucleotide sequence ID" value="XM_041084757.1"/>
</dbReference>
<organism evidence="4 5">
    <name type="scientific">Gossypium hirsutum</name>
    <name type="common">Upland cotton</name>
    <name type="synonym">Gossypium mexicanum</name>
    <dbReference type="NCBI Taxonomy" id="3635"/>
    <lineage>
        <taxon>Eukaryota</taxon>
        <taxon>Viridiplantae</taxon>
        <taxon>Streptophyta</taxon>
        <taxon>Embryophyta</taxon>
        <taxon>Tracheophyta</taxon>
        <taxon>Spermatophyta</taxon>
        <taxon>Magnoliopsida</taxon>
        <taxon>eudicotyledons</taxon>
        <taxon>Gunneridae</taxon>
        <taxon>Pentapetalae</taxon>
        <taxon>rosids</taxon>
        <taxon>malvids</taxon>
        <taxon>Malvales</taxon>
        <taxon>Malvaceae</taxon>
        <taxon>Malvoideae</taxon>
        <taxon>Gossypium</taxon>
    </lineage>
</organism>
<dbReference type="PROSITE" id="PS50158">
    <property type="entry name" value="ZF_CCHC"/>
    <property type="match status" value="1"/>
</dbReference>
<feature type="compositionally biased region" description="Gly residues" evidence="2">
    <location>
        <begin position="210"/>
        <end position="220"/>
    </location>
</feature>
<feature type="compositionally biased region" description="Basic and acidic residues" evidence="2">
    <location>
        <begin position="103"/>
        <end position="119"/>
    </location>
</feature>
<dbReference type="Pfam" id="PF03732">
    <property type="entry name" value="Retrotrans_gag"/>
    <property type="match status" value="1"/>
</dbReference>
<accession>A0ABM2ZDH2</accession>
<dbReference type="Proteomes" id="UP000818029">
    <property type="component" value="Chromosome A13"/>
</dbReference>
<feature type="compositionally biased region" description="Low complexity" evidence="2">
    <location>
        <begin position="198"/>
        <end position="209"/>
    </location>
</feature>
<reference evidence="5" key="2">
    <citation type="submission" date="2025-08" db="UniProtKB">
        <authorList>
            <consortium name="RefSeq"/>
        </authorList>
    </citation>
    <scope>IDENTIFICATION</scope>
</reference>
<protein>
    <recommendedName>
        <fullName evidence="3">CCHC-type domain-containing protein</fullName>
    </recommendedName>
</protein>
<dbReference type="InterPro" id="IPR005162">
    <property type="entry name" value="Retrotrans_gag_dom"/>
</dbReference>
<dbReference type="GeneID" id="121212301"/>
<dbReference type="PANTHER" id="PTHR34482">
    <property type="entry name" value="DNA DAMAGE-INDUCIBLE PROTEIN 1-LIKE"/>
    <property type="match status" value="1"/>
</dbReference>
<sequence length="220" mass="24922">MAKLMGAVSLLRDEAYQWWLTVREGIPADRVTWELFKTAFKGKYVGTSYVDARKKEFLNLVQEGKTVAEYEAEFLRVLIAPQREQDFAVLVEKVRIAEEVKRAEKQNREKDRNHFRRDSGPSGGANRIIKRARAKEPVRAVPMNMVRPSIYGDCGKVYLGDCRKRSGACFQCGSMEHRVRDCPQKVDQVQAAEQRIAQPVRGRPQPLRGRGQGRGGNGSG</sequence>
<keyword evidence="1" id="KW-0479">Metal-binding</keyword>
<dbReference type="InterPro" id="IPR036875">
    <property type="entry name" value="Znf_CCHC_sf"/>
</dbReference>
<keyword evidence="1" id="KW-0862">Zinc</keyword>
<name>A0ABM2ZDH2_GOSHI</name>
<dbReference type="InterPro" id="IPR001878">
    <property type="entry name" value="Znf_CCHC"/>
</dbReference>
<keyword evidence="4" id="KW-1185">Reference proteome</keyword>
<feature type="region of interest" description="Disordered" evidence="2">
    <location>
        <begin position="193"/>
        <end position="220"/>
    </location>
</feature>
<evidence type="ECO:0000259" key="3">
    <source>
        <dbReference type="PROSITE" id="PS50158"/>
    </source>
</evidence>
<keyword evidence="1" id="KW-0863">Zinc-finger</keyword>
<dbReference type="Gene3D" id="4.10.60.10">
    <property type="entry name" value="Zinc finger, CCHC-type"/>
    <property type="match status" value="1"/>
</dbReference>
<evidence type="ECO:0000256" key="1">
    <source>
        <dbReference type="PROSITE-ProRule" id="PRU00047"/>
    </source>
</evidence>
<feature type="domain" description="CCHC-type" evidence="3">
    <location>
        <begin position="169"/>
        <end position="184"/>
    </location>
</feature>
<feature type="region of interest" description="Disordered" evidence="2">
    <location>
        <begin position="103"/>
        <end position="134"/>
    </location>
</feature>
<reference evidence="4" key="1">
    <citation type="journal article" date="2020" name="Nat. Genet.">
        <title>Genomic diversifications of five Gossypium allopolyploid species and their impact on cotton improvement.</title>
        <authorList>
            <person name="Chen Z.J."/>
            <person name="Sreedasyam A."/>
            <person name="Ando A."/>
            <person name="Song Q."/>
            <person name="De Santiago L.M."/>
            <person name="Hulse-Kemp A.M."/>
            <person name="Ding M."/>
            <person name="Ye W."/>
            <person name="Kirkbride R.C."/>
            <person name="Jenkins J."/>
            <person name="Plott C."/>
            <person name="Lovell J."/>
            <person name="Lin Y.M."/>
            <person name="Vaughn R."/>
            <person name="Liu B."/>
            <person name="Simpson S."/>
            <person name="Scheffler B.E."/>
            <person name="Wen L."/>
            <person name="Saski C.A."/>
            <person name="Grover C.E."/>
            <person name="Hu G."/>
            <person name="Conover J.L."/>
            <person name="Carlson J.W."/>
            <person name="Shu S."/>
            <person name="Boston L.B."/>
            <person name="Williams M."/>
            <person name="Peterson D.G."/>
            <person name="McGee K."/>
            <person name="Jones D.C."/>
            <person name="Wendel J.F."/>
            <person name="Stelly D.M."/>
            <person name="Grimwood J."/>
            <person name="Schmutz J."/>
        </authorList>
    </citation>
    <scope>NUCLEOTIDE SEQUENCE [LARGE SCALE GENOMIC DNA]</scope>
    <source>
        <strain evidence="4">cv. TM-1</strain>
    </source>
</reference>
<evidence type="ECO:0000256" key="2">
    <source>
        <dbReference type="SAM" id="MobiDB-lite"/>
    </source>
</evidence>